<comment type="caution">
    <text evidence="15">The sequence shown here is derived from an EMBL/GenBank/DDBJ whole genome shotgun (WGS) entry which is preliminary data.</text>
</comment>
<evidence type="ECO:0000256" key="3">
    <source>
        <dbReference type="ARBA" id="ARBA00022741"/>
    </source>
</evidence>
<comment type="catalytic activity">
    <reaction evidence="7">
        <text>3-dehydro-L-erythronate + ATP = 3-dehydro-4-O-phospho-L-erythronate + ADP + H(+)</text>
        <dbReference type="Rhea" id="RHEA:52552"/>
        <dbReference type="ChEBI" id="CHEBI:15378"/>
        <dbReference type="ChEBI" id="CHEBI:30616"/>
        <dbReference type="ChEBI" id="CHEBI:136592"/>
        <dbReference type="ChEBI" id="CHEBI:136670"/>
        <dbReference type="ChEBI" id="CHEBI:456216"/>
        <dbReference type="EC" id="2.7.1.217"/>
    </reaction>
</comment>
<evidence type="ECO:0000313" key="16">
    <source>
        <dbReference type="Proteomes" id="UP000553209"/>
    </source>
</evidence>
<keyword evidence="6" id="KW-0119">Carbohydrate metabolism</keyword>
<dbReference type="RefSeq" id="WP_061083327.1">
    <property type="nucleotide sequence ID" value="NZ_JAAXPG010000016.1"/>
</dbReference>
<dbReference type="EC" id="2.7.1.217" evidence="10"/>
<dbReference type="InterPro" id="IPR010737">
    <property type="entry name" value="4-carb_acid_sugar_kinase_N"/>
</dbReference>
<evidence type="ECO:0000259" key="13">
    <source>
        <dbReference type="Pfam" id="PF07005"/>
    </source>
</evidence>
<dbReference type="InterPro" id="IPR042213">
    <property type="entry name" value="NBD_C_sf"/>
</dbReference>
<dbReference type="NCBIfam" id="NF043035">
    <property type="entry name" value="OxoTetrKin"/>
    <property type="match status" value="1"/>
</dbReference>
<feature type="domain" description="Four-carbon acid sugar kinase nucleotide binding" evidence="14">
    <location>
        <begin position="258"/>
        <end position="408"/>
    </location>
</feature>
<proteinExistence type="inferred from homology"/>
<accession>A0A7X6MGV4</accession>
<dbReference type="Pfam" id="PF17042">
    <property type="entry name" value="NBD_C"/>
    <property type="match status" value="1"/>
</dbReference>
<evidence type="ECO:0000256" key="11">
    <source>
        <dbReference type="ARBA" id="ARBA00039461"/>
    </source>
</evidence>
<evidence type="ECO:0000256" key="12">
    <source>
        <dbReference type="ARBA" id="ARBA00041377"/>
    </source>
</evidence>
<comment type="function">
    <text evidence="9">Catalyzes the ATP-dependent phosphorylation of 3-oxo-tetronate to 3-oxo-tetronate 4-phosphate.</text>
</comment>
<evidence type="ECO:0000313" key="15">
    <source>
        <dbReference type="EMBL" id="NKY99448.1"/>
    </source>
</evidence>
<feature type="domain" description="Four-carbon acid sugar kinase N-terminal" evidence="13">
    <location>
        <begin position="4"/>
        <end position="239"/>
    </location>
</feature>
<evidence type="ECO:0000256" key="7">
    <source>
        <dbReference type="ARBA" id="ARBA00035898"/>
    </source>
</evidence>
<name>A0A7X6MGV4_9ACTN</name>
<evidence type="ECO:0000259" key="14">
    <source>
        <dbReference type="Pfam" id="PF17042"/>
    </source>
</evidence>
<comment type="similarity">
    <text evidence="1">Belongs to the four-carbon acid sugar kinase family.</text>
</comment>
<evidence type="ECO:0000256" key="2">
    <source>
        <dbReference type="ARBA" id="ARBA00022679"/>
    </source>
</evidence>
<gene>
    <name evidence="15" type="ORF">HGB44_17505</name>
</gene>
<keyword evidence="2" id="KW-0808">Transferase</keyword>
<evidence type="ECO:0000256" key="5">
    <source>
        <dbReference type="ARBA" id="ARBA00022840"/>
    </source>
</evidence>
<evidence type="ECO:0000256" key="1">
    <source>
        <dbReference type="ARBA" id="ARBA00005715"/>
    </source>
</evidence>
<dbReference type="InterPro" id="IPR037051">
    <property type="entry name" value="4-carb_acid_sugar_kinase_N_sf"/>
</dbReference>
<dbReference type="GO" id="GO:0016301">
    <property type="term" value="F:kinase activity"/>
    <property type="evidence" value="ECO:0007669"/>
    <property type="project" value="UniProtKB-KW"/>
</dbReference>
<keyword evidence="16" id="KW-1185">Reference proteome</keyword>
<evidence type="ECO:0000256" key="10">
    <source>
        <dbReference type="ARBA" id="ARBA00039095"/>
    </source>
</evidence>
<keyword evidence="5" id="KW-0067">ATP-binding</keyword>
<comment type="catalytic activity">
    <reaction evidence="8">
        <text>3-dehydro-D-erythronate + ATP = 3-dehydro-4-O-phospho-D-erythronate + ADP + H(+)</text>
        <dbReference type="Rhea" id="RHEA:52556"/>
        <dbReference type="ChEBI" id="CHEBI:15378"/>
        <dbReference type="ChEBI" id="CHEBI:30616"/>
        <dbReference type="ChEBI" id="CHEBI:57958"/>
        <dbReference type="ChEBI" id="CHEBI:136593"/>
        <dbReference type="ChEBI" id="CHEBI:456216"/>
        <dbReference type="EC" id="2.7.1.217"/>
    </reaction>
</comment>
<keyword evidence="3" id="KW-0547">Nucleotide-binding</keyword>
<dbReference type="SUPFAM" id="SSF142764">
    <property type="entry name" value="YgbK-like"/>
    <property type="match status" value="1"/>
</dbReference>
<dbReference type="Gene3D" id="3.40.980.20">
    <property type="entry name" value="Four-carbon acid sugar kinase, nucleotide binding domain"/>
    <property type="match status" value="1"/>
</dbReference>
<dbReference type="InterPro" id="IPR031475">
    <property type="entry name" value="NBD_C"/>
</dbReference>
<dbReference type="AlphaFoldDB" id="A0A7X6MGV4"/>
<dbReference type="Proteomes" id="UP000553209">
    <property type="component" value="Unassembled WGS sequence"/>
</dbReference>
<organism evidence="15 16">
    <name type="scientific">Nocardiopsis alborubida</name>
    <dbReference type="NCBI Taxonomy" id="146802"/>
    <lineage>
        <taxon>Bacteria</taxon>
        <taxon>Bacillati</taxon>
        <taxon>Actinomycetota</taxon>
        <taxon>Actinomycetes</taxon>
        <taxon>Streptosporangiales</taxon>
        <taxon>Nocardiopsidaceae</taxon>
        <taxon>Nocardiopsis</taxon>
    </lineage>
</organism>
<keyword evidence="4 15" id="KW-0418">Kinase</keyword>
<dbReference type="GO" id="GO:0005524">
    <property type="term" value="F:ATP binding"/>
    <property type="evidence" value="ECO:0007669"/>
    <property type="project" value="UniProtKB-KW"/>
</dbReference>
<dbReference type="Gene3D" id="3.40.50.10840">
    <property type="entry name" value="Putative sugar-binding, N-terminal domain"/>
    <property type="match status" value="1"/>
</dbReference>
<evidence type="ECO:0000256" key="9">
    <source>
        <dbReference type="ARBA" id="ARBA00037335"/>
    </source>
</evidence>
<evidence type="ECO:0000256" key="8">
    <source>
        <dbReference type="ARBA" id="ARBA00036346"/>
    </source>
</evidence>
<evidence type="ECO:0000256" key="6">
    <source>
        <dbReference type="ARBA" id="ARBA00023277"/>
    </source>
</evidence>
<dbReference type="EMBL" id="JAAXPG010000016">
    <property type="protein sequence ID" value="NKY99448.1"/>
    <property type="molecule type" value="Genomic_DNA"/>
</dbReference>
<evidence type="ECO:0000256" key="4">
    <source>
        <dbReference type="ARBA" id="ARBA00022777"/>
    </source>
</evidence>
<dbReference type="Pfam" id="PF07005">
    <property type="entry name" value="SBD_N"/>
    <property type="match status" value="1"/>
</dbReference>
<protein>
    <recommendedName>
        <fullName evidence="11">3-oxo-tetronate kinase</fullName>
        <ecNumber evidence="10">2.7.1.217</ecNumber>
    </recommendedName>
    <alternativeName>
        <fullName evidence="12">3-dehydrotetronate 4-kinase</fullName>
    </alternativeName>
</protein>
<dbReference type="InterPro" id="IPR050007">
    <property type="entry name" value="OtnK"/>
</dbReference>
<sequence length="416" mass="42544">MATLGVIADDLTGATDVAIALTASGHRTTVVLDSRDPGGADPVAAAAEGADAVVVALKSRTTPVDAAVAASLDALDRLRSAGCERFYLKYCSTFDSTPDGNIGPVAEAVLDALGEEVTVVAPAFPANGRTVYRGHLFVGDDPLDESPMRHHPLTPMTDSSLPRLLAPQVSGGEADVALVPWPVVARGADAVRGAIASAGAEGARFVVVDALTDADLRTLADATRDLRLLTGGSALAQGLTGPHGTGRLPLTPPEGPRVVLSGSASRATQGQVRHALAHGGGHHLLPSDLRGDFGATVSRAVDRALEGGASPFVVYATAAPEHVVDTADAPLIEEALAEIAERLVTAGVRALLVAGGETSGAVVRRLGVASLALGPEIDPGVAWTLGHRNGEDVQLMLKSGNFGREDLFVRAWEGDK</sequence>
<reference evidence="15 16" key="1">
    <citation type="submission" date="2020-04" db="EMBL/GenBank/DDBJ databases">
        <title>MicrobeNet Type strains.</title>
        <authorList>
            <person name="Nicholson A.C."/>
        </authorList>
    </citation>
    <scope>NUCLEOTIDE SEQUENCE [LARGE SCALE GENOMIC DNA]</scope>
    <source>
        <strain evidence="15 16">ATCC 23612</strain>
    </source>
</reference>